<evidence type="ECO:0000313" key="1">
    <source>
        <dbReference type="EMBL" id="KEH35159.1"/>
    </source>
</evidence>
<proteinExistence type="predicted"/>
<gene>
    <name evidence="1" type="ordered locus">MTR_3g081100</name>
</gene>
<evidence type="ECO:0000313" key="3">
    <source>
        <dbReference type="Proteomes" id="UP000002051"/>
    </source>
</evidence>
<organism evidence="1 3">
    <name type="scientific">Medicago truncatula</name>
    <name type="common">Barrel medic</name>
    <name type="synonym">Medicago tribuloides</name>
    <dbReference type="NCBI Taxonomy" id="3880"/>
    <lineage>
        <taxon>Eukaryota</taxon>
        <taxon>Viridiplantae</taxon>
        <taxon>Streptophyta</taxon>
        <taxon>Embryophyta</taxon>
        <taxon>Tracheophyta</taxon>
        <taxon>Spermatophyta</taxon>
        <taxon>Magnoliopsida</taxon>
        <taxon>eudicotyledons</taxon>
        <taxon>Gunneridae</taxon>
        <taxon>Pentapetalae</taxon>
        <taxon>rosids</taxon>
        <taxon>fabids</taxon>
        <taxon>Fabales</taxon>
        <taxon>Fabaceae</taxon>
        <taxon>Papilionoideae</taxon>
        <taxon>50 kb inversion clade</taxon>
        <taxon>NPAAA clade</taxon>
        <taxon>Hologalegina</taxon>
        <taxon>IRL clade</taxon>
        <taxon>Trifolieae</taxon>
        <taxon>Medicago</taxon>
    </lineage>
</organism>
<protein>
    <recommendedName>
        <fullName evidence="4">RNase H type-1 domain-containing protein</fullName>
    </recommendedName>
</protein>
<dbReference type="AlphaFoldDB" id="A0A072UZC3"/>
<evidence type="ECO:0000313" key="2">
    <source>
        <dbReference type="EnsemblPlants" id="KEH35159"/>
    </source>
</evidence>
<dbReference type="HOGENOM" id="CLU_1629535_0_0_1"/>
<accession>A0A072UZC3</accession>
<reference evidence="2" key="3">
    <citation type="submission" date="2015-04" db="UniProtKB">
        <authorList>
            <consortium name="EnsemblPlants"/>
        </authorList>
    </citation>
    <scope>IDENTIFICATION</scope>
    <source>
        <strain evidence="2">cv. Jemalong A17</strain>
    </source>
</reference>
<evidence type="ECO:0008006" key="4">
    <source>
        <dbReference type="Google" id="ProtNLM"/>
    </source>
</evidence>
<dbReference type="EMBL" id="CM001219">
    <property type="protein sequence ID" value="KEH35159.1"/>
    <property type="molecule type" value="Genomic_DNA"/>
</dbReference>
<reference evidence="1 3" key="1">
    <citation type="journal article" date="2011" name="Nature">
        <title>The Medicago genome provides insight into the evolution of rhizobial symbioses.</title>
        <authorList>
            <person name="Young N.D."/>
            <person name="Debelle F."/>
            <person name="Oldroyd G.E."/>
            <person name="Geurts R."/>
            <person name="Cannon S.B."/>
            <person name="Udvardi M.K."/>
            <person name="Benedito V.A."/>
            <person name="Mayer K.F."/>
            <person name="Gouzy J."/>
            <person name="Schoof H."/>
            <person name="Van de Peer Y."/>
            <person name="Proost S."/>
            <person name="Cook D.R."/>
            <person name="Meyers B.C."/>
            <person name="Spannagl M."/>
            <person name="Cheung F."/>
            <person name="De Mita S."/>
            <person name="Krishnakumar V."/>
            <person name="Gundlach H."/>
            <person name="Zhou S."/>
            <person name="Mudge J."/>
            <person name="Bharti A.K."/>
            <person name="Murray J.D."/>
            <person name="Naoumkina M.A."/>
            <person name="Rosen B."/>
            <person name="Silverstein K.A."/>
            <person name="Tang H."/>
            <person name="Rombauts S."/>
            <person name="Zhao P.X."/>
            <person name="Zhou P."/>
            <person name="Barbe V."/>
            <person name="Bardou P."/>
            <person name="Bechner M."/>
            <person name="Bellec A."/>
            <person name="Berger A."/>
            <person name="Berges H."/>
            <person name="Bidwell S."/>
            <person name="Bisseling T."/>
            <person name="Choisne N."/>
            <person name="Couloux A."/>
            <person name="Denny R."/>
            <person name="Deshpande S."/>
            <person name="Dai X."/>
            <person name="Doyle J.J."/>
            <person name="Dudez A.M."/>
            <person name="Farmer A.D."/>
            <person name="Fouteau S."/>
            <person name="Franken C."/>
            <person name="Gibelin C."/>
            <person name="Gish J."/>
            <person name="Goldstein S."/>
            <person name="Gonzalez A.J."/>
            <person name="Green P.J."/>
            <person name="Hallab A."/>
            <person name="Hartog M."/>
            <person name="Hua A."/>
            <person name="Humphray S.J."/>
            <person name="Jeong D.H."/>
            <person name="Jing Y."/>
            <person name="Jocker A."/>
            <person name="Kenton S.M."/>
            <person name="Kim D.J."/>
            <person name="Klee K."/>
            <person name="Lai H."/>
            <person name="Lang C."/>
            <person name="Lin S."/>
            <person name="Macmil S.L."/>
            <person name="Magdelenat G."/>
            <person name="Matthews L."/>
            <person name="McCorrison J."/>
            <person name="Monaghan E.L."/>
            <person name="Mun J.H."/>
            <person name="Najar F.Z."/>
            <person name="Nicholson C."/>
            <person name="Noirot C."/>
            <person name="O'Bleness M."/>
            <person name="Paule C.R."/>
            <person name="Poulain J."/>
            <person name="Prion F."/>
            <person name="Qin B."/>
            <person name="Qu C."/>
            <person name="Retzel E.F."/>
            <person name="Riddle C."/>
            <person name="Sallet E."/>
            <person name="Samain S."/>
            <person name="Samson N."/>
            <person name="Sanders I."/>
            <person name="Saurat O."/>
            <person name="Scarpelli C."/>
            <person name="Schiex T."/>
            <person name="Segurens B."/>
            <person name="Severin A.J."/>
            <person name="Sherrier D.J."/>
            <person name="Shi R."/>
            <person name="Sims S."/>
            <person name="Singer S.R."/>
            <person name="Sinharoy S."/>
            <person name="Sterck L."/>
            <person name="Viollet A."/>
            <person name="Wang B.B."/>
            <person name="Wang K."/>
            <person name="Wang M."/>
            <person name="Wang X."/>
            <person name="Warfsmann J."/>
            <person name="Weissenbach J."/>
            <person name="White D.D."/>
            <person name="White J.D."/>
            <person name="Wiley G.B."/>
            <person name="Wincker P."/>
            <person name="Xing Y."/>
            <person name="Yang L."/>
            <person name="Yao Z."/>
            <person name="Ying F."/>
            <person name="Zhai J."/>
            <person name="Zhou L."/>
            <person name="Zuber A."/>
            <person name="Denarie J."/>
            <person name="Dixon R.A."/>
            <person name="May G.D."/>
            <person name="Schwartz D.C."/>
            <person name="Rogers J."/>
            <person name="Quetier F."/>
            <person name="Town C.D."/>
            <person name="Roe B.A."/>
        </authorList>
    </citation>
    <scope>NUCLEOTIDE SEQUENCE [LARGE SCALE GENOMIC DNA]</scope>
    <source>
        <strain evidence="1">A17</strain>
        <strain evidence="2 3">cv. Jemalong A17</strain>
    </source>
</reference>
<reference evidence="1 3" key="2">
    <citation type="journal article" date="2014" name="BMC Genomics">
        <title>An improved genome release (version Mt4.0) for the model legume Medicago truncatula.</title>
        <authorList>
            <person name="Tang H."/>
            <person name="Krishnakumar V."/>
            <person name="Bidwell S."/>
            <person name="Rosen B."/>
            <person name="Chan A."/>
            <person name="Zhou S."/>
            <person name="Gentzbittel L."/>
            <person name="Childs K.L."/>
            <person name="Yandell M."/>
            <person name="Gundlach H."/>
            <person name="Mayer K.F."/>
            <person name="Schwartz D.C."/>
            <person name="Town C.D."/>
        </authorList>
    </citation>
    <scope>GENOME REANNOTATION</scope>
    <source>
        <strain evidence="1">A17</strain>
        <strain evidence="2 3">cv. Jemalong A17</strain>
    </source>
</reference>
<name>A0A072UZC3_MEDTR</name>
<keyword evidence="3" id="KW-1185">Reference proteome</keyword>
<sequence length="163" mass="18202">MVYLRALCKLPTCSSDYINAFQNIKSGQLPIYHRRGATEGGRGARGGGGLGNSLHVELSGAMRPIEIANSHQRSKLWLEADSELVIKALKNVSLVPWKLRNRCVNSWRLQVQCNLCKSDQLFFQVTLELSLSIAQVIEVFLNLPLGVAQVVELRHTNEFDNNV</sequence>
<dbReference type="Proteomes" id="UP000002051">
    <property type="component" value="Chromosome 3"/>
</dbReference>
<dbReference type="EnsemblPlants" id="KEH35159">
    <property type="protein sequence ID" value="KEH35159"/>
    <property type="gene ID" value="MTR_3g081100"/>
</dbReference>